<keyword evidence="3" id="KW-1185">Reference proteome</keyword>
<sequence length="139" mass="14918">MGETPAVDEIRQKEQGGTNDGDDDQDGGVLDGATRMFDGGIPTFGLSRAQLLIIGLVVVAVLAWKLRESSSDGGESGTKAREAVDSMRDPDLGDVKVREEEEAEEVEVVLPANPDNELEKDEAIIQHFKNAGHIEGDDD</sequence>
<evidence type="ECO:0000313" key="2">
    <source>
        <dbReference type="EMBL" id="AGC65542.1"/>
    </source>
</evidence>
<evidence type="ECO:0000256" key="1">
    <source>
        <dbReference type="SAM" id="MobiDB-lite"/>
    </source>
</evidence>
<dbReference type="OrthoDB" id="26518at10239"/>
<dbReference type="Proteomes" id="UP000012173">
    <property type="component" value="Segment"/>
</dbReference>
<feature type="compositionally biased region" description="Basic and acidic residues" evidence="1">
    <location>
        <begin position="78"/>
        <end position="99"/>
    </location>
</feature>
<evidence type="ECO:0000313" key="3">
    <source>
        <dbReference type="Proteomes" id="UP000012173"/>
    </source>
</evidence>
<gene>
    <name evidence="2" type="ORF">HhPH1_gp17</name>
</gene>
<organism evidence="2 3">
    <name type="scientific">Haloarcula hispanica virus PH1</name>
    <dbReference type="NCBI Taxonomy" id="1282967"/>
    <lineage>
        <taxon>Viruses</taxon>
        <taxon>Singelaviria</taxon>
        <taxon>Helvetiavirae</taxon>
        <taxon>Dividoviricota</taxon>
        <taxon>Laserviricetes</taxon>
        <taxon>Halopanivirales</taxon>
        <taxon>Sphaerolipoviridae</taxon>
        <taxon>Alphasphaerolipovirus</taxon>
        <taxon>Alphasphaerolipovirus pinkense</taxon>
    </lineage>
</organism>
<dbReference type="EMBL" id="KC252997">
    <property type="protein sequence ID" value="AGC65542.1"/>
    <property type="molecule type" value="Genomic_DNA"/>
</dbReference>
<accession>M4JG76</accession>
<dbReference type="RefSeq" id="YP_007761606.1">
    <property type="nucleotide sequence ID" value="NC_020998.1"/>
</dbReference>
<reference evidence="2 3" key="1">
    <citation type="journal article" date="2013" name="Archaea">
        <title>PH1: An Archaeovirus of Haloarcula hispanica Related to SH1 and HHIV-2.</title>
        <authorList>
            <person name="Porter K."/>
            <person name="Tang S.-L."/>
            <person name="Chen C.-P."/>
            <person name="Chiang P.-W."/>
            <person name="Hong M.-J."/>
            <person name="Dyall-Smith M.L."/>
        </authorList>
    </citation>
    <scope>NUCLEOTIDE SEQUENCE [LARGE SCALE GENOMIC DNA]</scope>
    <source>
        <strain evidence="2">1</strain>
    </source>
</reference>
<feature type="region of interest" description="Disordered" evidence="1">
    <location>
        <begin position="68"/>
        <end position="117"/>
    </location>
</feature>
<proteinExistence type="predicted"/>
<protein>
    <submittedName>
        <fullName evidence="2">Uncharacterized protein</fullName>
    </submittedName>
</protein>
<dbReference type="GeneID" id="15152020"/>
<name>M4JG76_9VIRU</name>
<dbReference type="KEGG" id="vg:15152020"/>
<feature type="region of interest" description="Disordered" evidence="1">
    <location>
        <begin position="1"/>
        <end position="33"/>
    </location>
</feature>